<evidence type="ECO:0000313" key="1">
    <source>
        <dbReference type="EMBL" id="KAF2741518.1"/>
    </source>
</evidence>
<dbReference type="EMBL" id="ML996097">
    <property type="protein sequence ID" value="KAF2741518.1"/>
    <property type="molecule type" value="Genomic_DNA"/>
</dbReference>
<name>A0A9P4RD92_9PLEO</name>
<organism evidence="1 2">
    <name type="scientific">Polyplosphaeria fusca</name>
    <dbReference type="NCBI Taxonomy" id="682080"/>
    <lineage>
        <taxon>Eukaryota</taxon>
        <taxon>Fungi</taxon>
        <taxon>Dikarya</taxon>
        <taxon>Ascomycota</taxon>
        <taxon>Pezizomycotina</taxon>
        <taxon>Dothideomycetes</taxon>
        <taxon>Pleosporomycetidae</taxon>
        <taxon>Pleosporales</taxon>
        <taxon>Tetraplosphaeriaceae</taxon>
        <taxon>Polyplosphaeria</taxon>
    </lineage>
</organism>
<proteinExistence type="predicted"/>
<gene>
    <name evidence="1" type="ORF">EJ04DRAFT_5621</name>
</gene>
<dbReference type="AlphaFoldDB" id="A0A9P4RD92"/>
<reference evidence="1" key="1">
    <citation type="journal article" date="2020" name="Stud. Mycol.">
        <title>101 Dothideomycetes genomes: a test case for predicting lifestyles and emergence of pathogens.</title>
        <authorList>
            <person name="Haridas S."/>
            <person name="Albert R."/>
            <person name="Binder M."/>
            <person name="Bloem J."/>
            <person name="Labutti K."/>
            <person name="Salamov A."/>
            <person name="Andreopoulos B."/>
            <person name="Baker S."/>
            <person name="Barry K."/>
            <person name="Bills G."/>
            <person name="Bluhm B."/>
            <person name="Cannon C."/>
            <person name="Castanera R."/>
            <person name="Culley D."/>
            <person name="Daum C."/>
            <person name="Ezra D."/>
            <person name="Gonzalez J."/>
            <person name="Henrissat B."/>
            <person name="Kuo A."/>
            <person name="Liang C."/>
            <person name="Lipzen A."/>
            <person name="Lutzoni F."/>
            <person name="Magnuson J."/>
            <person name="Mondo S."/>
            <person name="Nolan M."/>
            <person name="Ohm R."/>
            <person name="Pangilinan J."/>
            <person name="Park H.-J."/>
            <person name="Ramirez L."/>
            <person name="Alfaro M."/>
            <person name="Sun H."/>
            <person name="Tritt A."/>
            <person name="Yoshinaga Y."/>
            <person name="Zwiers L.-H."/>
            <person name="Turgeon B."/>
            <person name="Goodwin S."/>
            <person name="Spatafora J."/>
            <person name="Crous P."/>
            <person name="Grigoriev I."/>
        </authorList>
    </citation>
    <scope>NUCLEOTIDE SEQUENCE</scope>
    <source>
        <strain evidence="1">CBS 125425</strain>
    </source>
</reference>
<dbReference type="Proteomes" id="UP000799444">
    <property type="component" value="Unassembled WGS sequence"/>
</dbReference>
<sequence>MIARALSWRYFIRDMLIWAGMVSSPFGRLRRCARSADHAAKVGGIEWARIIAGPARFLSRRAAIERYQLWLSCWRNCMMLTMCALVSGSCIRLQSTNLTGPETAMMSTNICCSSG</sequence>
<accession>A0A9P4RD92</accession>
<comment type="caution">
    <text evidence="1">The sequence shown here is derived from an EMBL/GenBank/DDBJ whole genome shotgun (WGS) entry which is preliminary data.</text>
</comment>
<protein>
    <submittedName>
        <fullName evidence="1">Uncharacterized protein</fullName>
    </submittedName>
</protein>
<keyword evidence="2" id="KW-1185">Reference proteome</keyword>
<evidence type="ECO:0000313" key="2">
    <source>
        <dbReference type="Proteomes" id="UP000799444"/>
    </source>
</evidence>